<dbReference type="EMBL" id="JAWWNJ010000004">
    <property type="protein sequence ID" value="KAK7057782.1"/>
    <property type="molecule type" value="Genomic_DNA"/>
</dbReference>
<dbReference type="AlphaFoldDB" id="A0AAW0E201"/>
<name>A0AAW0E201_9AGAR</name>
<evidence type="ECO:0000256" key="1">
    <source>
        <dbReference type="SAM" id="MobiDB-lite"/>
    </source>
</evidence>
<sequence length="251" mass="28892">MNGLDITATRTSVRSNDELSSLGDLDDGLNFGRNTPTDAPHDPRNDAETGGNECDADAHESVYAHAYDPDEVQDLVNDATTYTSRLIEFFIHIAAELNTPDIAKNGYVCTAIDESLKAIPYTMVIPTKFVPPEESSWRTKRQALEVSICKNIRKYIRFSDHLLRKPPRVEKFQSEINKLHSFAEKFSDLNSKFEASNDKIRLMELCENYEKMKLLHLEEQRLRESIRADRVARKNERALIRQQRQQQRHPT</sequence>
<dbReference type="Proteomes" id="UP001362999">
    <property type="component" value="Unassembled WGS sequence"/>
</dbReference>
<feature type="compositionally biased region" description="Low complexity" evidence="1">
    <location>
        <begin position="18"/>
        <end position="34"/>
    </location>
</feature>
<organism evidence="2 3">
    <name type="scientific">Favolaschia claudopus</name>
    <dbReference type="NCBI Taxonomy" id="2862362"/>
    <lineage>
        <taxon>Eukaryota</taxon>
        <taxon>Fungi</taxon>
        <taxon>Dikarya</taxon>
        <taxon>Basidiomycota</taxon>
        <taxon>Agaricomycotina</taxon>
        <taxon>Agaricomycetes</taxon>
        <taxon>Agaricomycetidae</taxon>
        <taxon>Agaricales</taxon>
        <taxon>Marasmiineae</taxon>
        <taxon>Mycenaceae</taxon>
        <taxon>Favolaschia</taxon>
    </lineage>
</organism>
<evidence type="ECO:0000313" key="2">
    <source>
        <dbReference type="EMBL" id="KAK7057782.1"/>
    </source>
</evidence>
<comment type="caution">
    <text evidence="2">The sequence shown here is derived from an EMBL/GenBank/DDBJ whole genome shotgun (WGS) entry which is preliminary data.</text>
</comment>
<proteinExistence type="predicted"/>
<reference evidence="2 3" key="1">
    <citation type="journal article" date="2024" name="J Genomics">
        <title>Draft genome sequencing and assembly of Favolaschia claudopus CIRM-BRFM 2984 isolated from oak limbs.</title>
        <authorList>
            <person name="Navarro D."/>
            <person name="Drula E."/>
            <person name="Chaduli D."/>
            <person name="Cazenave R."/>
            <person name="Ahrendt S."/>
            <person name="Wang J."/>
            <person name="Lipzen A."/>
            <person name="Daum C."/>
            <person name="Barry K."/>
            <person name="Grigoriev I.V."/>
            <person name="Favel A."/>
            <person name="Rosso M.N."/>
            <person name="Martin F."/>
        </authorList>
    </citation>
    <scope>NUCLEOTIDE SEQUENCE [LARGE SCALE GENOMIC DNA]</scope>
    <source>
        <strain evidence="2 3">CIRM-BRFM 2984</strain>
    </source>
</reference>
<accession>A0AAW0E201</accession>
<gene>
    <name evidence="2" type="ORF">R3P38DRAFT_2843009</name>
</gene>
<keyword evidence="3" id="KW-1185">Reference proteome</keyword>
<feature type="region of interest" description="Disordered" evidence="1">
    <location>
        <begin position="1"/>
        <end position="54"/>
    </location>
</feature>
<evidence type="ECO:0000313" key="3">
    <source>
        <dbReference type="Proteomes" id="UP001362999"/>
    </source>
</evidence>
<protein>
    <submittedName>
        <fullName evidence="2">Uncharacterized protein</fullName>
    </submittedName>
</protein>